<dbReference type="InterPro" id="IPR035965">
    <property type="entry name" value="PAS-like_dom_sf"/>
</dbReference>
<feature type="domain" description="PAC" evidence="9">
    <location>
        <begin position="439"/>
        <end position="491"/>
    </location>
</feature>
<feature type="domain" description="Histidine kinase" evidence="7">
    <location>
        <begin position="509"/>
        <end position="726"/>
    </location>
</feature>
<keyword evidence="6" id="KW-0902">Two-component regulatory system</keyword>
<dbReference type="CDD" id="cd00082">
    <property type="entry name" value="HisKA"/>
    <property type="match status" value="1"/>
</dbReference>
<dbReference type="Gene3D" id="3.30.565.10">
    <property type="entry name" value="Histidine kinase-like ATPase, C-terminal domain"/>
    <property type="match status" value="1"/>
</dbReference>
<feature type="domain" description="PAS" evidence="8">
    <location>
        <begin position="359"/>
        <end position="404"/>
    </location>
</feature>
<evidence type="ECO:0000256" key="1">
    <source>
        <dbReference type="ARBA" id="ARBA00000085"/>
    </source>
</evidence>
<comment type="catalytic activity">
    <reaction evidence="1">
        <text>ATP + protein L-histidine = ADP + protein N-phospho-L-histidine.</text>
        <dbReference type="EC" id="2.7.13.3"/>
    </reaction>
</comment>
<dbReference type="EMBL" id="PHIG01000054">
    <property type="protein sequence ID" value="PJK27763.1"/>
    <property type="molecule type" value="Genomic_DNA"/>
</dbReference>
<name>A0A2M9FWE2_9PROT</name>
<proteinExistence type="predicted"/>
<dbReference type="InterPro" id="IPR050736">
    <property type="entry name" value="Sensor_HK_Regulatory"/>
</dbReference>
<dbReference type="Proteomes" id="UP000229498">
    <property type="component" value="Unassembled WGS sequence"/>
</dbReference>
<keyword evidence="4" id="KW-0808">Transferase</keyword>
<dbReference type="PANTHER" id="PTHR43711:SF26">
    <property type="entry name" value="SENSOR HISTIDINE KINASE RCSC"/>
    <property type="match status" value="1"/>
</dbReference>
<dbReference type="PROSITE" id="PS50109">
    <property type="entry name" value="HIS_KIN"/>
    <property type="match status" value="1"/>
</dbReference>
<evidence type="ECO:0000256" key="2">
    <source>
        <dbReference type="ARBA" id="ARBA00012438"/>
    </source>
</evidence>
<keyword evidence="3" id="KW-0597">Phosphoprotein</keyword>
<dbReference type="InterPro" id="IPR004358">
    <property type="entry name" value="Sig_transdc_His_kin-like_C"/>
</dbReference>
<keyword evidence="5" id="KW-0418">Kinase</keyword>
<evidence type="ECO:0000259" key="8">
    <source>
        <dbReference type="PROSITE" id="PS50112"/>
    </source>
</evidence>
<dbReference type="SUPFAM" id="SSF47384">
    <property type="entry name" value="Homodimeric domain of signal transducing histidine kinase"/>
    <property type="match status" value="1"/>
</dbReference>
<sequence length="738" mass="82606">MGEALGSMTRPDDAMWRAAFKLLDVPAALTEGSGSGIRVVVANAMFRELLPDSEAGQRDVLSAAEGRRDRNPFPGQPGWLLHAKPVSDGLTLWQAQRETARTVTDGVADWVASATLGDMAILFFDSDDRLRAYNAAIRHYFPPREGFPRLGETFEGQLDAIIESYDFSPPVGTAQDWKDDLMAGFHEPGRPRLGLTPSGRWALSTTTRMGDGSSLQLLNDVTAFRERDQQMKLFMRNARGILFSRRDLEKGDLKVWGDSRALELADSRPSGKGAGDQLSWFDLIDERDRDRYVGFMKARRPEDKPYAIEFRFRHPDKDEFRWIREIGWTVVDREGRNYLDAIYFDITENKLASEALKESEKRFRDLTEMASDWYFETDAELRLTYLSSRYESVGGVSPEQFVGRPWAEIVEMRTADLEPADAAAWYDLLAVWRRHEAYRDWQIKFYNASGELKYARISAEPQYDADGAFKGYRGIGRDVTALTQAQNRALKSLERAEQANAAKSAFIANVSHELRTPLNAILGFSSIMSDQLLGPIGNERYRGYAVDIAASGEHLLSLVNDLLDISKVEAGRYTIEDENVDFRAEIERIIHLLGVDIESKELVRAYGEGPYMVRADRRAVRQMLINLIGNAVKYTGDDGRIAIGIGETDRGQPFVEIADNGVGIPQDDLHQVLEPFGRARSEIAAEGTGLGLPLTRRLMELHGGSLLIDSTQGRGTRVRMIFPAERATAAALPDAVTG</sequence>
<dbReference type="InterPro" id="IPR005467">
    <property type="entry name" value="His_kinase_dom"/>
</dbReference>
<dbReference type="InterPro" id="IPR036890">
    <property type="entry name" value="HATPase_C_sf"/>
</dbReference>
<dbReference type="InterPro" id="IPR013656">
    <property type="entry name" value="PAS_4"/>
</dbReference>
<keyword evidence="11" id="KW-1185">Reference proteome</keyword>
<dbReference type="InterPro" id="IPR000700">
    <property type="entry name" value="PAS-assoc_C"/>
</dbReference>
<evidence type="ECO:0000256" key="4">
    <source>
        <dbReference type="ARBA" id="ARBA00022679"/>
    </source>
</evidence>
<dbReference type="PANTHER" id="PTHR43711">
    <property type="entry name" value="TWO-COMPONENT HISTIDINE KINASE"/>
    <property type="match status" value="1"/>
</dbReference>
<dbReference type="Gene3D" id="1.10.287.130">
    <property type="match status" value="1"/>
</dbReference>
<dbReference type="Pfam" id="PF00512">
    <property type="entry name" value="HisKA"/>
    <property type="match status" value="1"/>
</dbReference>
<dbReference type="SMART" id="SM00086">
    <property type="entry name" value="PAC"/>
    <property type="match status" value="2"/>
</dbReference>
<dbReference type="OrthoDB" id="9760752at2"/>
<dbReference type="AlphaFoldDB" id="A0A2M9FWE2"/>
<dbReference type="Pfam" id="PF02518">
    <property type="entry name" value="HATPase_c"/>
    <property type="match status" value="1"/>
</dbReference>
<dbReference type="NCBIfam" id="TIGR00229">
    <property type="entry name" value="sensory_box"/>
    <property type="match status" value="1"/>
</dbReference>
<dbReference type="InterPro" id="IPR003661">
    <property type="entry name" value="HisK_dim/P_dom"/>
</dbReference>
<dbReference type="GO" id="GO:0000155">
    <property type="term" value="F:phosphorelay sensor kinase activity"/>
    <property type="evidence" value="ECO:0007669"/>
    <property type="project" value="InterPro"/>
</dbReference>
<feature type="domain" description="PAC" evidence="9">
    <location>
        <begin position="306"/>
        <end position="358"/>
    </location>
</feature>
<dbReference type="Gene3D" id="3.30.450.20">
    <property type="entry name" value="PAS domain"/>
    <property type="match status" value="2"/>
</dbReference>
<dbReference type="SUPFAM" id="SSF55785">
    <property type="entry name" value="PYP-like sensor domain (PAS domain)"/>
    <property type="match status" value="2"/>
</dbReference>
<dbReference type="InterPro" id="IPR003594">
    <property type="entry name" value="HATPase_dom"/>
</dbReference>
<evidence type="ECO:0000259" key="9">
    <source>
        <dbReference type="PROSITE" id="PS50113"/>
    </source>
</evidence>
<evidence type="ECO:0000313" key="11">
    <source>
        <dbReference type="Proteomes" id="UP000229498"/>
    </source>
</evidence>
<evidence type="ECO:0000256" key="5">
    <source>
        <dbReference type="ARBA" id="ARBA00022777"/>
    </source>
</evidence>
<dbReference type="EC" id="2.7.13.3" evidence="2"/>
<reference evidence="10 11" key="1">
    <citation type="submission" date="2017-11" db="EMBL/GenBank/DDBJ databases">
        <title>Draft genome sequence of Rhizobiales bacterium SY3-13.</title>
        <authorList>
            <person name="Sun C."/>
        </authorList>
    </citation>
    <scope>NUCLEOTIDE SEQUENCE [LARGE SCALE GENOMIC DNA]</scope>
    <source>
        <strain evidence="10 11">SY3-13</strain>
    </source>
</reference>
<dbReference type="SMART" id="SM00388">
    <property type="entry name" value="HisKA"/>
    <property type="match status" value="1"/>
</dbReference>
<accession>A0A2M9FWE2</accession>
<evidence type="ECO:0000256" key="6">
    <source>
        <dbReference type="ARBA" id="ARBA00023012"/>
    </source>
</evidence>
<dbReference type="InterPro" id="IPR036097">
    <property type="entry name" value="HisK_dim/P_sf"/>
</dbReference>
<evidence type="ECO:0000313" key="10">
    <source>
        <dbReference type="EMBL" id="PJK27763.1"/>
    </source>
</evidence>
<dbReference type="CDD" id="cd00075">
    <property type="entry name" value="HATPase"/>
    <property type="match status" value="1"/>
</dbReference>
<dbReference type="SMART" id="SM00387">
    <property type="entry name" value="HATPase_c"/>
    <property type="match status" value="1"/>
</dbReference>
<dbReference type="PRINTS" id="PR00344">
    <property type="entry name" value="BCTRLSENSOR"/>
</dbReference>
<evidence type="ECO:0000256" key="3">
    <source>
        <dbReference type="ARBA" id="ARBA00022553"/>
    </source>
</evidence>
<evidence type="ECO:0000259" key="7">
    <source>
        <dbReference type="PROSITE" id="PS50109"/>
    </source>
</evidence>
<dbReference type="PROSITE" id="PS50112">
    <property type="entry name" value="PAS"/>
    <property type="match status" value="1"/>
</dbReference>
<dbReference type="Pfam" id="PF08448">
    <property type="entry name" value="PAS_4"/>
    <property type="match status" value="1"/>
</dbReference>
<comment type="caution">
    <text evidence="10">The sequence shown here is derived from an EMBL/GenBank/DDBJ whole genome shotgun (WGS) entry which is preliminary data.</text>
</comment>
<organism evidence="10 11">
    <name type="scientific">Minwuia thermotolerans</name>
    <dbReference type="NCBI Taxonomy" id="2056226"/>
    <lineage>
        <taxon>Bacteria</taxon>
        <taxon>Pseudomonadati</taxon>
        <taxon>Pseudomonadota</taxon>
        <taxon>Alphaproteobacteria</taxon>
        <taxon>Minwuiales</taxon>
        <taxon>Minwuiaceae</taxon>
        <taxon>Minwuia</taxon>
    </lineage>
</organism>
<dbReference type="PROSITE" id="PS50113">
    <property type="entry name" value="PAC"/>
    <property type="match status" value="2"/>
</dbReference>
<dbReference type="InterPro" id="IPR000014">
    <property type="entry name" value="PAS"/>
</dbReference>
<dbReference type="SUPFAM" id="SSF55874">
    <property type="entry name" value="ATPase domain of HSP90 chaperone/DNA topoisomerase II/histidine kinase"/>
    <property type="match status" value="1"/>
</dbReference>
<protein>
    <recommendedName>
        <fullName evidence="2">histidine kinase</fullName>
        <ecNumber evidence="2">2.7.13.3</ecNumber>
    </recommendedName>
</protein>
<dbReference type="InterPro" id="IPR001610">
    <property type="entry name" value="PAC"/>
</dbReference>
<gene>
    <name evidence="10" type="ORF">CVT23_19960</name>
</gene>
<dbReference type="CDD" id="cd00130">
    <property type="entry name" value="PAS"/>
    <property type="match status" value="2"/>
</dbReference>